<dbReference type="InterPro" id="IPR005335">
    <property type="entry name" value="Terminase_ssu"/>
</dbReference>
<organism evidence="1 2">
    <name type="scientific">Candidatus Fimihabitans intestinipullorum</name>
    <dbReference type="NCBI Taxonomy" id="2840820"/>
    <lineage>
        <taxon>Bacteria</taxon>
        <taxon>Bacillati</taxon>
        <taxon>Mycoplasmatota</taxon>
        <taxon>Mycoplasmatota incertae sedis</taxon>
        <taxon>Candidatus Fimihabitans</taxon>
    </lineage>
</organism>
<reference evidence="1" key="1">
    <citation type="submission" date="2020-10" db="EMBL/GenBank/DDBJ databases">
        <authorList>
            <person name="Gilroy R."/>
        </authorList>
    </citation>
    <scope>NUCLEOTIDE SEQUENCE</scope>
    <source>
        <strain evidence="1">CHK197-8231</strain>
    </source>
</reference>
<dbReference type="EMBL" id="DVML01000022">
    <property type="protein sequence ID" value="HIU22658.1"/>
    <property type="molecule type" value="Genomic_DNA"/>
</dbReference>
<reference evidence="1" key="2">
    <citation type="journal article" date="2021" name="PeerJ">
        <title>Extensive microbial diversity within the chicken gut microbiome revealed by metagenomics and culture.</title>
        <authorList>
            <person name="Gilroy R."/>
            <person name="Ravi A."/>
            <person name="Getino M."/>
            <person name="Pursley I."/>
            <person name="Horton D.L."/>
            <person name="Alikhan N.F."/>
            <person name="Baker D."/>
            <person name="Gharbi K."/>
            <person name="Hall N."/>
            <person name="Watson M."/>
            <person name="Adriaenssens E.M."/>
            <person name="Foster-Nyarko E."/>
            <person name="Jarju S."/>
            <person name="Secka A."/>
            <person name="Antonio M."/>
            <person name="Oren A."/>
            <person name="Chaudhuri R.R."/>
            <person name="La Ragione R."/>
            <person name="Hildebrand F."/>
            <person name="Pallen M.J."/>
        </authorList>
    </citation>
    <scope>NUCLEOTIDE SEQUENCE</scope>
    <source>
        <strain evidence="1">CHK197-8231</strain>
    </source>
</reference>
<gene>
    <name evidence="1" type="ORF">IAD49_03655</name>
</gene>
<dbReference type="Pfam" id="PF03592">
    <property type="entry name" value="Terminase_2"/>
    <property type="match status" value="1"/>
</dbReference>
<sequence length="158" mass="18054">MLNAKQEMFVQNLVKGMSQREAYKKAYNATYDPKAIDSKACNLFNSGKIQARYKELMGEIKDQSIMTAIERRKWLTNVINGKELETVEITLPDGQKELVGSKEADLNTKMKAMDMLNKMDGEYITNHKISGDKDNPVNIVDLSHLSTEEIRELLKDEH</sequence>
<protein>
    <submittedName>
        <fullName evidence="1">Terminase small subunit</fullName>
    </submittedName>
</protein>
<proteinExistence type="predicted"/>
<evidence type="ECO:0000313" key="2">
    <source>
        <dbReference type="Proteomes" id="UP000824087"/>
    </source>
</evidence>
<accession>A0A9D1L471</accession>
<dbReference type="AlphaFoldDB" id="A0A9D1L471"/>
<dbReference type="GO" id="GO:0051276">
    <property type="term" value="P:chromosome organization"/>
    <property type="evidence" value="ECO:0007669"/>
    <property type="project" value="InterPro"/>
</dbReference>
<comment type="caution">
    <text evidence="1">The sequence shown here is derived from an EMBL/GenBank/DDBJ whole genome shotgun (WGS) entry which is preliminary data.</text>
</comment>
<dbReference type="Proteomes" id="UP000824087">
    <property type="component" value="Unassembled WGS sequence"/>
</dbReference>
<dbReference type="Gene3D" id="6.10.140.2160">
    <property type="match status" value="1"/>
</dbReference>
<name>A0A9D1L471_9BACT</name>
<evidence type="ECO:0000313" key="1">
    <source>
        <dbReference type="EMBL" id="HIU22658.1"/>
    </source>
</evidence>